<evidence type="ECO:0000313" key="2">
    <source>
        <dbReference type="Proteomes" id="UP000054549"/>
    </source>
</evidence>
<dbReference type="EMBL" id="KN818243">
    <property type="protein sequence ID" value="KIL65259.1"/>
    <property type="molecule type" value="Genomic_DNA"/>
</dbReference>
<evidence type="ECO:0000313" key="1">
    <source>
        <dbReference type="EMBL" id="KIL65259.1"/>
    </source>
</evidence>
<name>A0A0C2TEI8_AMAMK</name>
<sequence>MDQRLWVCLQSSSRPWEHHRSSAISRHLHTFHQGHGHLFVFNLLVLYIPSRCPPTAKSTRNGDENWYHRSAPWPTGALQVSSMTLHTSSRHIRMHTLSRPWK</sequence>
<proteinExistence type="predicted"/>
<protein>
    <submittedName>
        <fullName evidence="1">Uncharacterized protein</fullName>
    </submittedName>
</protein>
<dbReference type="InParanoid" id="A0A0C2TEI8"/>
<organism evidence="1 2">
    <name type="scientific">Amanita muscaria (strain Koide BX008)</name>
    <dbReference type="NCBI Taxonomy" id="946122"/>
    <lineage>
        <taxon>Eukaryota</taxon>
        <taxon>Fungi</taxon>
        <taxon>Dikarya</taxon>
        <taxon>Basidiomycota</taxon>
        <taxon>Agaricomycotina</taxon>
        <taxon>Agaricomycetes</taxon>
        <taxon>Agaricomycetidae</taxon>
        <taxon>Agaricales</taxon>
        <taxon>Pluteineae</taxon>
        <taxon>Amanitaceae</taxon>
        <taxon>Amanita</taxon>
    </lineage>
</organism>
<accession>A0A0C2TEI8</accession>
<dbReference type="HOGENOM" id="CLU_2276768_0_0_1"/>
<reference evidence="1 2" key="1">
    <citation type="submission" date="2014-04" db="EMBL/GenBank/DDBJ databases">
        <title>Evolutionary Origins and Diversification of the Mycorrhizal Mutualists.</title>
        <authorList>
            <consortium name="DOE Joint Genome Institute"/>
            <consortium name="Mycorrhizal Genomics Consortium"/>
            <person name="Kohler A."/>
            <person name="Kuo A."/>
            <person name="Nagy L.G."/>
            <person name="Floudas D."/>
            <person name="Copeland A."/>
            <person name="Barry K.W."/>
            <person name="Cichocki N."/>
            <person name="Veneault-Fourrey C."/>
            <person name="LaButti K."/>
            <person name="Lindquist E.A."/>
            <person name="Lipzen A."/>
            <person name="Lundell T."/>
            <person name="Morin E."/>
            <person name="Murat C."/>
            <person name="Riley R."/>
            <person name="Ohm R."/>
            <person name="Sun H."/>
            <person name="Tunlid A."/>
            <person name="Henrissat B."/>
            <person name="Grigoriev I.V."/>
            <person name="Hibbett D.S."/>
            <person name="Martin F."/>
        </authorList>
    </citation>
    <scope>NUCLEOTIDE SEQUENCE [LARGE SCALE GENOMIC DNA]</scope>
    <source>
        <strain evidence="1 2">Koide BX008</strain>
    </source>
</reference>
<gene>
    <name evidence="1" type="ORF">M378DRAFT_535956</name>
</gene>
<dbReference type="Proteomes" id="UP000054549">
    <property type="component" value="Unassembled WGS sequence"/>
</dbReference>
<dbReference type="AlphaFoldDB" id="A0A0C2TEI8"/>
<keyword evidence="2" id="KW-1185">Reference proteome</keyword>